<feature type="region of interest" description="Disordered" evidence="1">
    <location>
        <begin position="1"/>
        <end position="60"/>
    </location>
</feature>
<organism evidence="2 3">
    <name type="scientific">Fontibacillus phaseoli</name>
    <dbReference type="NCBI Taxonomy" id="1416533"/>
    <lineage>
        <taxon>Bacteria</taxon>
        <taxon>Bacillati</taxon>
        <taxon>Bacillota</taxon>
        <taxon>Bacilli</taxon>
        <taxon>Bacillales</taxon>
        <taxon>Paenibacillaceae</taxon>
        <taxon>Fontibacillus</taxon>
    </lineage>
</organism>
<comment type="caution">
    <text evidence="2">The sequence shown here is derived from an EMBL/GenBank/DDBJ whole genome shotgun (WGS) entry which is preliminary data.</text>
</comment>
<dbReference type="EMBL" id="QPJW01000010">
    <property type="protein sequence ID" value="RCX16961.1"/>
    <property type="molecule type" value="Genomic_DNA"/>
</dbReference>
<feature type="compositionally biased region" description="Basic and acidic residues" evidence="1">
    <location>
        <begin position="1"/>
        <end position="29"/>
    </location>
</feature>
<name>A0A369B698_9BACL</name>
<protein>
    <submittedName>
        <fullName evidence="2">Uncharacterized protein</fullName>
    </submittedName>
</protein>
<dbReference type="OrthoDB" id="2650263at2"/>
<accession>A0A369B698</accession>
<reference evidence="2 3" key="1">
    <citation type="submission" date="2018-07" db="EMBL/GenBank/DDBJ databases">
        <title>Genomic Encyclopedia of Type Strains, Phase III (KMG-III): the genomes of soil and plant-associated and newly described type strains.</title>
        <authorList>
            <person name="Whitman W."/>
        </authorList>
    </citation>
    <scope>NUCLEOTIDE SEQUENCE [LARGE SCALE GENOMIC DNA]</scope>
    <source>
        <strain evidence="2 3">CECT 8333</strain>
    </source>
</reference>
<sequence>MPHQDNEQYRDESELRNKLDHEGDSLAEKKKMKNGVDIEPEADEWVAKPVASTDSDSSKQ</sequence>
<dbReference type="Proteomes" id="UP000253090">
    <property type="component" value="Unassembled WGS sequence"/>
</dbReference>
<keyword evidence="3" id="KW-1185">Reference proteome</keyword>
<proteinExistence type="predicted"/>
<evidence type="ECO:0000313" key="3">
    <source>
        <dbReference type="Proteomes" id="UP000253090"/>
    </source>
</evidence>
<evidence type="ECO:0000256" key="1">
    <source>
        <dbReference type="SAM" id="MobiDB-lite"/>
    </source>
</evidence>
<evidence type="ECO:0000313" key="2">
    <source>
        <dbReference type="EMBL" id="RCX16961.1"/>
    </source>
</evidence>
<gene>
    <name evidence="2" type="ORF">DFP94_11021</name>
</gene>
<dbReference type="RefSeq" id="WP_114498108.1">
    <property type="nucleotide sequence ID" value="NZ_QPJW01000010.1"/>
</dbReference>
<dbReference type="AlphaFoldDB" id="A0A369B698"/>